<dbReference type="Proteomes" id="UP000318394">
    <property type="component" value="Unassembled WGS sequence"/>
</dbReference>
<proteinExistence type="predicted"/>
<sequence length="74" mass="8335">MKNDFHYAAELIRNADGILITAGAGMSVDSGLPDFRSVGGLWNSYPPLKKFNLQFMQIATPLAYQERPEFPFRI</sequence>
<dbReference type="OrthoDB" id="9800582at2"/>
<dbReference type="InterPro" id="IPR003000">
    <property type="entry name" value="Sirtuin"/>
</dbReference>
<dbReference type="GO" id="GO:0070403">
    <property type="term" value="F:NAD+ binding"/>
    <property type="evidence" value="ECO:0007669"/>
    <property type="project" value="InterPro"/>
</dbReference>
<dbReference type="AlphaFoldDB" id="A0A547ERD0"/>
<dbReference type="Gene3D" id="3.40.50.1220">
    <property type="entry name" value="TPP-binding domain"/>
    <property type="match status" value="1"/>
</dbReference>
<dbReference type="KEGG" id="mhay:VK67_10010"/>
<dbReference type="InterPro" id="IPR029035">
    <property type="entry name" value="DHS-like_NAD/FAD-binding_dom"/>
</dbReference>
<protein>
    <submittedName>
        <fullName evidence="2">NAD-dependent deacetylase</fullName>
    </submittedName>
</protein>
<evidence type="ECO:0000313" key="3">
    <source>
        <dbReference type="Proteomes" id="UP000315164"/>
    </source>
</evidence>
<keyword evidence="4" id="KW-1185">Reference proteome</keyword>
<dbReference type="KEGG" id="mhaq:WC39_10010"/>
<dbReference type="Pfam" id="PF02146">
    <property type="entry name" value="SIR2"/>
    <property type="match status" value="1"/>
</dbReference>
<organism evidence="2 3">
    <name type="scientific">Mannheimia haemolytica</name>
    <name type="common">Pasteurella haemolytica</name>
    <dbReference type="NCBI Taxonomy" id="75985"/>
    <lineage>
        <taxon>Bacteria</taxon>
        <taxon>Pseudomonadati</taxon>
        <taxon>Pseudomonadota</taxon>
        <taxon>Gammaproteobacteria</taxon>
        <taxon>Pasteurellales</taxon>
        <taxon>Pasteurellaceae</taxon>
        <taxon>Mannheimia</taxon>
    </lineage>
</organism>
<evidence type="ECO:0000313" key="4">
    <source>
        <dbReference type="Proteomes" id="UP000318394"/>
    </source>
</evidence>
<gene>
    <name evidence="2" type="ORF">FEA53_03105</name>
    <name evidence="1" type="ORF">FEB89_03110</name>
</gene>
<dbReference type="EMBL" id="VAJI01000004">
    <property type="protein sequence ID" value="TRB39161.1"/>
    <property type="molecule type" value="Genomic_DNA"/>
</dbReference>
<comment type="caution">
    <text evidence="2">The sequence shown here is derived from an EMBL/GenBank/DDBJ whole genome shotgun (WGS) entry which is preliminary data.</text>
</comment>
<accession>A0A547ERD0</accession>
<name>A0A547ERD0_MANHA</name>
<dbReference type="Proteomes" id="UP000315164">
    <property type="component" value="Unassembled WGS sequence"/>
</dbReference>
<evidence type="ECO:0000313" key="1">
    <source>
        <dbReference type="EMBL" id="TRB39161.1"/>
    </source>
</evidence>
<reference evidence="3 4" key="1">
    <citation type="journal article" date="2019" name="Vet. Microbiol.">
        <title>Genetic characterization of susceptible and multi-drug resistant Mannheimia haemolytica isolated from high-risk stocker calves prior to and after antimicrobial metaphylaxis.</title>
        <authorList>
            <person name="Snyder E.R."/>
            <person name="Alvarez-Narvaez S."/>
            <person name="Credille B.C."/>
        </authorList>
    </citation>
    <scope>NUCLEOTIDE SEQUENCE [LARGE SCALE GENOMIC DNA]</scope>
    <source>
        <strain evidence="2 3">UGA-R5-128-1</strain>
        <strain evidence="1 4">UGA-R7-163-1</strain>
    </source>
</reference>
<dbReference type="SUPFAM" id="SSF52467">
    <property type="entry name" value="DHS-like NAD/FAD-binding domain"/>
    <property type="match status" value="1"/>
</dbReference>
<evidence type="ECO:0000313" key="2">
    <source>
        <dbReference type="EMBL" id="TRB75659.1"/>
    </source>
</evidence>
<dbReference type="EMBL" id="VAJB01000004">
    <property type="protein sequence ID" value="TRB75659.1"/>
    <property type="molecule type" value="Genomic_DNA"/>
</dbReference>